<comment type="caution">
    <text evidence="1">The sequence shown here is derived from an EMBL/GenBank/DDBJ whole genome shotgun (WGS) entry which is preliminary data.</text>
</comment>
<dbReference type="OrthoDB" id="4221045at2"/>
<accession>A0A5D0U5T8</accession>
<organism evidence="1 2">
    <name type="scientific">Actinomadura syzygii</name>
    <dbReference type="NCBI Taxonomy" id="1427538"/>
    <lineage>
        <taxon>Bacteria</taxon>
        <taxon>Bacillati</taxon>
        <taxon>Actinomycetota</taxon>
        <taxon>Actinomycetes</taxon>
        <taxon>Streptosporangiales</taxon>
        <taxon>Thermomonosporaceae</taxon>
        <taxon>Actinomadura</taxon>
    </lineage>
</organism>
<evidence type="ECO:0000313" key="2">
    <source>
        <dbReference type="Proteomes" id="UP000322634"/>
    </source>
</evidence>
<proteinExistence type="predicted"/>
<gene>
    <name evidence="1" type="ORF">FXF65_24210</name>
</gene>
<protein>
    <submittedName>
        <fullName evidence="1">Uncharacterized protein</fullName>
    </submittedName>
</protein>
<evidence type="ECO:0000313" key="1">
    <source>
        <dbReference type="EMBL" id="TYC12359.1"/>
    </source>
</evidence>
<name>A0A5D0U5T8_9ACTN</name>
<dbReference type="Proteomes" id="UP000322634">
    <property type="component" value="Unassembled WGS sequence"/>
</dbReference>
<dbReference type="EMBL" id="VSFF01000009">
    <property type="protein sequence ID" value="TYC12359.1"/>
    <property type="molecule type" value="Genomic_DNA"/>
</dbReference>
<reference evidence="1 2" key="1">
    <citation type="submission" date="2019-08" db="EMBL/GenBank/DDBJ databases">
        <title>Actinomadura sp. nov. CYP1-5 isolated from mountain soil.</title>
        <authorList>
            <person name="Songsumanus A."/>
            <person name="Kuncharoen N."/>
            <person name="Kudo T."/>
            <person name="Yuki M."/>
            <person name="Igarashi Y."/>
            <person name="Tanasupawat S."/>
        </authorList>
    </citation>
    <scope>NUCLEOTIDE SEQUENCE [LARGE SCALE GENOMIC DNA]</scope>
    <source>
        <strain evidence="1 2">GKU157</strain>
    </source>
</reference>
<dbReference type="AlphaFoldDB" id="A0A5D0U5T8"/>
<sequence length="62" mass="6437">MEGNEAVAATEDRVESFGHSFRCAPLVPAELGDGAGVARHLPGQGADADAVLGHEFEKCLTE</sequence>
<dbReference type="RefSeq" id="WP_148352300.1">
    <property type="nucleotide sequence ID" value="NZ_JBHSBF010000012.1"/>
</dbReference>
<keyword evidence="2" id="KW-1185">Reference proteome</keyword>